<evidence type="ECO:0000313" key="2">
    <source>
        <dbReference type="EMBL" id="VAW92839.1"/>
    </source>
</evidence>
<protein>
    <submittedName>
        <fullName evidence="2">Transposase</fullName>
    </submittedName>
</protein>
<reference evidence="2" key="1">
    <citation type="submission" date="2018-06" db="EMBL/GenBank/DDBJ databases">
        <authorList>
            <person name="Zhirakovskaya E."/>
        </authorList>
    </citation>
    <scope>NUCLEOTIDE SEQUENCE</scope>
</reference>
<dbReference type="SUPFAM" id="SSF46689">
    <property type="entry name" value="Homeodomain-like"/>
    <property type="match status" value="1"/>
</dbReference>
<evidence type="ECO:0000256" key="1">
    <source>
        <dbReference type="SAM" id="Coils"/>
    </source>
</evidence>
<dbReference type="InterPro" id="IPR002514">
    <property type="entry name" value="Transposase_8"/>
</dbReference>
<keyword evidence="1" id="KW-0175">Coiled coil</keyword>
<organism evidence="2">
    <name type="scientific">hydrothermal vent metagenome</name>
    <dbReference type="NCBI Taxonomy" id="652676"/>
    <lineage>
        <taxon>unclassified sequences</taxon>
        <taxon>metagenomes</taxon>
        <taxon>ecological metagenomes</taxon>
    </lineage>
</organism>
<name>A0A3B1A3T6_9ZZZZ</name>
<dbReference type="InterPro" id="IPR009057">
    <property type="entry name" value="Homeodomain-like_sf"/>
</dbReference>
<dbReference type="Gene3D" id="1.10.10.60">
    <property type="entry name" value="Homeodomain-like"/>
    <property type="match status" value="1"/>
</dbReference>
<proteinExistence type="predicted"/>
<sequence>MSGGLICNYNSQGAESEYEMPRYTEEFKEQIVRRMMPPNALSVAEVNRETGISGATLYNWRNNYRKKGKAVPADSSNPESWSGENKLAVVIETAAMNEQELSEYCRRKGLYAEQIARWREAAIAGNDANERLTKAERQELQKERKKSRRLEKELNRKEKALAETAALLVLKKKAQVLWGEEEDT</sequence>
<dbReference type="GO" id="GO:0003677">
    <property type="term" value="F:DNA binding"/>
    <property type="evidence" value="ECO:0007669"/>
    <property type="project" value="InterPro"/>
</dbReference>
<dbReference type="GO" id="GO:0006313">
    <property type="term" value="P:DNA transposition"/>
    <property type="evidence" value="ECO:0007669"/>
    <property type="project" value="InterPro"/>
</dbReference>
<gene>
    <name evidence="2" type="ORF">MNBD_GAMMA20-689</name>
</gene>
<accession>A0A3B1A3T6</accession>
<feature type="coiled-coil region" evidence="1">
    <location>
        <begin position="133"/>
        <end position="167"/>
    </location>
</feature>
<dbReference type="AlphaFoldDB" id="A0A3B1A3T6"/>
<dbReference type="Pfam" id="PF01527">
    <property type="entry name" value="HTH_Tnp_1"/>
    <property type="match status" value="1"/>
</dbReference>
<dbReference type="GO" id="GO:0004803">
    <property type="term" value="F:transposase activity"/>
    <property type="evidence" value="ECO:0007669"/>
    <property type="project" value="InterPro"/>
</dbReference>
<dbReference type="EMBL" id="UOFU01000011">
    <property type="protein sequence ID" value="VAW92839.1"/>
    <property type="molecule type" value="Genomic_DNA"/>
</dbReference>